<dbReference type="Proteomes" id="UP001570071">
    <property type="component" value="Unassembled WGS sequence"/>
</dbReference>
<reference evidence="1 2" key="1">
    <citation type="journal article" date="2024" name="ISME J.">
        <title>Tailless and filamentous prophages are predominant in marine Vibrio.</title>
        <authorList>
            <person name="Steensen K."/>
            <person name="Seneca J."/>
            <person name="Bartlau N."/>
            <person name="Yu X.A."/>
            <person name="Hussain F.A."/>
            <person name="Polz M.F."/>
        </authorList>
    </citation>
    <scope>NUCLEOTIDE SEQUENCE [LARGE SCALE GENOMIC DNA]</scope>
    <source>
        <strain evidence="1 2">10N.239.312.F12</strain>
    </source>
</reference>
<evidence type="ECO:0008006" key="3">
    <source>
        <dbReference type="Google" id="ProtNLM"/>
    </source>
</evidence>
<dbReference type="EMBL" id="JBFSSG010000001">
    <property type="protein sequence ID" value="MEZ8719753.1"/>
    <property type="molecule type" value="Genomic_DNA"/>
</dbReference>
<organism evidence="1 2">
    <name type="scientific">Vibrio pomeroyi</name>
    <dbReference type="NCBI Taxonomy" id="198832"/>
    <lineage>
        <taxon>Bacteria</taxon>
        <taxon>Pseudomonadati</taxon>
        <taxon>Pseudomonadota</taxon>
        <taxon>Gammaproteobacteria</taxon>
        <taxon>Vibrionales</taxon>
        <taxon>Vibrionaceae</taxon>
        <taxon>Vibrio</taxon>
    </lineage>
</organism>
<name>A0ABV4MRI3_9VIBR</name>
<gene>
    <name evidence="1" type="ORF">AB6D66_01650</name>
</gene>
<evidence type="ECO:0000313" key="2">
    <source>
        <dbReference type="Proteomes" id="UP001570071"/>
    </source>
</evidence>
<proteinExistence type="predicted"/>
<accession>A0ABV4MRI3</accession>
<protein>
    <recommendedName>
        <fullName evidence="3">Transcriptional regulator</fullName>
    </recommendedName>
</protein>
<dbReference type="RefSeq" id="WP_269336646.1">
    <property type="nucleotide sequence ID" value="NZ_JBFSSG010000001.1"/>
</dbReference>
<comment type="caution">
    <text evidence="1">The sequence shown here is derived from an EMBL/GenBank/DDBJ whole genome shotgun (WGS) entry which is preliminary data.</text>
</comment>
<sequence length="70" mass="8092">MSINKVSEKYMTQKEFLNNAKAKLGVTWDELAKQSGIKPRALKTYRMPEDSKDYRTMPDLAKSAVERLIK</sequence>
<evidence type="ECO:0000313" key="1">
    <source>
        <dbReference type="EMBL" id="MEZ8719753.1"/>
    </source>
</evidence>
<keyword evidence="2" id="KW-1185">Reference proteome</keyword>